<name>M1WY72_PSEP2</name>
<dbReference type="EMBL" id="FO203427">
    <property type="protein sequence ID" value="CCH50178.1"/>
    <property type="molecule type" value="Genomic_DNA"/>
</dbReference>
<protein>
    <recommendedName>
        <fullName evidence="3">FeoB-associated Cys-rich membrane protein</fullName>
    </recommendedName>
</protein>
<reference evidence="1 2" key="1">
    <citation type="journal article" date="2013" name="PLoS ONE">
        <title>The first genomic and proteomic characterization of a deep-sea sulfate reducer: insights into the piezophilic lifestyle of Desulfovibrio piezophilus.</title>
        <authorList>
            <person name="Pradel N."/>
            <person name="Ji B."/>
            <person name="Gimenez G."/>
            <person name="Talla E."/>
            <person name="Lenoble P."/>
            <person name="Garel M."/>
            <person name="Tamburini C."/>
            <person name="Fourquet P."/>
            <person name="Lebrun R."/>
            <person name="Bertin P."/>
            <person name="Denis Y."/>
            <person name="Pophillat M."/>
            <person name="Barbe V."/>
            <person name="Ollivier B."/>
            <person name="Dolla A."/>
        </authorList>
    </citation>
    <scope>NUCLEOTIDE SEQUENCE [LARGE SCALE GENOMIC DNA]</scope>
    <source>
        <strain evidence="2">DSM 10523 / SB164P1</strain>
    </source>
</reference>
<dbReference type="HOGENOM" id="CLU_3006815_0_0_7"/>
<dbReference type="AlphaFoldDB" id="M1WY72"/>
<reference evidence="2" key="2">
    <citation type="journal article" date="2013" name="Stand. Genomic Sci.">
        <title>Complete genome sequence of Desulfocapsa sulfexigens, a marine deltaproteobacterium specialized in disproportionating inorganic sulfur compounds.</title>
        <authorList>
            <person name="Finster K.W."/>
            <person name="Kjeldsen K.U."/>
            <person name="Kube M."/>
            <person name="Reinhardt R."/>
            <person name="Mussmann M."/>
            <person name="Amann R."/>
            <person name="Schreiber L."/>
        </authorList>
    </citation>
    <scope>NUCLEOTIDE SEQUENCE [LARGE SCALE GENOMIC DNA]</scope>
    <source>
        <strain evidence="2">DSM 10523 / SB164P1</strain>
    </source>
</reference>
<evidence type="ECO:0008006" key="3">
    <source>
        <dbReference type="Google" id="ProtNLM"/>
    </source>
</evidence>
<evidence type="ECO:0000313" key="2">
    <source>
        <dbReference type="Proteomes" id="UP000011724"/>
    </source>
</evidence>
<dbReference type="STRING" id="1322246.BN4_20116"/>
<evidence type="ECO:0000313" key="1">
    <source>
        <dbReference type="EMBL" id="CCH50178.1"/>
    </source>
</evidence>
<dbReference type="Proteomes" id="UP000011724">
    <property type="component" value="Chromosome"/>
</dbReference>
<accession>M1WY72</accession>
<proteinExistence type="predicted"/>
<dbReference type="PATRIC" id="fig|879567.3.peg.3172"/>
<gene>
    <name evidence="1" type="ordered locus">BN4_20116</name>
</gene>
<organism evidence="1 2">
    <name type="scientific">Pseudodesulfovibrio piezophilus (strain DSM 21447 / JCM 15486 / C1TLV30)</name>
    <name type="common">Desulfovibrio piezophilus</name>
    <dbReference type="NCBI Taxonomy" id="1322246"/>
    <lineage>
        <taxon>Bacteria</taxon>
        <taxon>Pseudomonadati</taxon>
        <taxon>Thermodesulfobacteriota</taxon>
        <taxon>Desulfovibrionia</taxon>
        <taxon>Desulfovibrionales</taxon>
        <taxon>Desulfovibrionaceae</taxon>
    </lineage>
</organism>
<sequence>MDTVIALIIIGAAACFLFFKMKAKFSSKGGCGCGCGCGTESCCDGDEEKHSVPHDD</sequence>
<keyword evidence="2" id="KW-1185">Reference proteome</keyword>
<dbReference type="KEGG" id="dpi:BN4_20116"/>